<feature type="signal peptide" evidence="2">
    <location>
        <begin position="1"/>
        <end position="27"/>
    </location>
</feature>
<reference evidence="3 4" key="1">
    <citation type="submission" date="2018-12" db="EMBL/GenBank/DDBJ databases">
        <title>The whole draft genome of Aquabacterium sp. SJQ9.</title>
        <authorList>
            <person name="Sun L."/>
            <person name="Gao X."/>
            <person name="Chen W."/>
            <person name="Huang K."/>
        </authorList>
    </citation>
    <scope>NUCLEOTIDE SEQUENCE [LARGE SCALE GENOMIC DNA]</scope>
    <source>
        <strain evidence="3 4">SJQ9</strain>
    </source>
</reference>
<organism evidence="3 4">
    <name type="scientific">Aquabacterium soli</name>
    <dbReference type="NCBI Taxonomy" id="2493092"/>
    <lineage>
        <taxon>Bacteria</taxon>
        <taxon>Pseudomonadati</taxon>
        <taxon>Pseudomonadota</taxon>
        <taxon>Betaproteobacteria</taxon>
        <taxon>Burkholderiales</taxon>
        <taxon>Aquabacterium</taxon>
    </lineage>
</organism>
<feature type="chain" id="PRO_5018739444" evidence="2">
    <location>
        <begin position="28"/>
        <end position="109"/>
    </location>
</feature>
<dbReference type="OrthoDB" id="7022621at2"/>
<dbReference type="RefSeq" id="WP_125244039.1">
    <property type="nucleotide sequence ID" value="NZ_RSED01000011.1"/>
</dbReference>
<evidence type="ECO:0000313" key="4">
    <source>
        <dbReference type="Proteomes" id="UP000269265"/>
    </source>
</evidence>
<name>A0A3R8S0X7_9BURK</name>
<feature type="compositionally biased region" description="Basic and acidic residues" evidence="1">
    <location>
        <begin position="93"/>
        <end position="109"/>
    </location>
</feature>
<dbReference type="AlphaFoldDB" id="A0A3R8S0X7"/>
<evidence type="ECO:0000313" key="3">
    <source>
        <dbReference type="EMBL" id="RRS03505.1"/>
    </source>
</evidence>
<proteinExistence type="predicted"/>
<accession>A0A3R8S0X7</accession>
<keyword evidence="4" id="KW-1185">Reference proteome</keyword>
<feature type="region of interest" description="Disordered" evidence="1">
    <location>
        <begin position="81"/>
        <end position="109"/>
    </location>
</feature>
<gene>
    <name evidence="3" type="ORF">EIP75_14710</name>
</gene>
<comment type="caution">
    <text evidence="3">The sequence shown here is derived from an EMBL/GenBank/DDBJ whole genome shotgun (WGS) entry which is preliminary data.</text>
</comment>
<protein>
    <submittedName>
        <fullName evidence="3">Uncharacterized protein</fullName>
    </submittedName>
</protein>
<sequence>MLLAQSSYVVRPALGLVLLAMGGLTQAQQPASAEPIAPPEFKVTYRSPIGSYQGFSDPVLAAWKESNDLVGRIGGWRAYARESRGGPNIKPSSESERDDPHAGHGESRR</sequence>
<keyword evidence="2" id="KW-0732">Signal</keyword>
<evidence type="ECO:0000256" key="2">
    <source>
        <dbReference type="SAM" id="SignalP"/>
    </source>
</evidence>
<dbReference type="Proteomes" id="UP000269265">
    <property type="component" value="Unassembled WGS sequence"/>
</dbReference>
<dbReference type="EMBL" id="RSED01000011">
    <property type="protein sequence ID" value="RRS03505.1"/>
    <property type="molecule type" value="Genomic_DNA"/>
</dbReference>
<evidence type="ECO:0000256" key="1">
    <source>
        <dbReference type="SAM" id="MobiDB-lite"/>
    </source>
</evidence>